<dbReference type="PANTHER" id="PTHR10151:SF120">
    <property type="entry name" value="BIS(5'-ADENOSYL)-TRIPHOSPHATASE"/>
    <property type="match status" value="1"/>
</dbReference>
<dbReference type="Pfam" id="PF01663">
    <property type="entry name" value="Phosphodiest"/>
    <property type="match status" value="1"/>
</dbReference>
<organism evidence="1 2">
    <name type="scientific">Cryptosporangium phraense</name>
    <dbReference type="NCBI Taxonomy" id="2593070"/>
    <lineage>
        <taxon>Bacteria</taxon>
        <taxon>Bacillati</taxon>
        <taxon>Actinomycetota</taxon>
        <taxon>Actinomycetes</taxon>
        <taxon>Cryptosporangiales</taxon>
        <taxon>Cryptosporangiaceae</taxon>
        <taxon>Cryptosporangium</taxon>
    </lineage>
</organism>
<dbReference type="RefSeq" id="WP_142707866.1">
    <property type="nucleotide sequence ID" value="NZ_VIRS01000023.1"/>
</dbReference>
<dbReference type="Proteomes" id="UP000317982">
    <property type="component" value="Unassembled WGS sequence"/>
</dbReference>
<protein>
    <submittedName>
        <fullName evidence="1">Alkaline phosphatase family protein</fullName>
    </submittedName>
</protein>
<dbReference type="PANTHER" id="PTHR10151">
    <property type="entry name" value="ECTONUCLEOTIDE PYROPHOSPHATASE/PHOSPHODIESTERASE"/>
    <property type="match status" value="1"/>
</dbReference>
<name>A0A545AK84_9ACTN</name>
<proteinExistence type="predicted"/>
<dbReference type="EMBL" id="VIRS01000023">
    <property type="protein sequence ID" value="TQS41713.1"/>
    <property type="molecule type" value="Genomic_DNA"/>
</dbReference>
<dbReference type="InParanoid" id="A0A545AK84"/>
<dbReference type="InterPro" id="IPR017850">
    <property type="entry name" value="Alkaline_phosphatase_core_sf"/>
</dbReference>
<accession>A0A545AK84</accession>
<dbReference type="SUPFAM" id="SSF53649">
    <property type="entry name" value="Alkaline phosphatase-like"/>
    <property type="match status" value="1"/>
</dbReference>
<comment type="caution">
    <text evidence="1">The sequence shown here is derived from an EMBL/GenBank/DDBJ whole genome shotgun (WGS) entry which is preliminary data.</text>
</comment>
<dbReference type="OrthoDB" id="9779267at2"/>
<evidence type="ECO:0000313" key="2">
    <source>
        <dbReference type="Proteomes" id="UP000317982"/>
    </source>
</evidence>
<dbReference type="InterPro" id="IPR002591">
    <property type="entry name" value="Phosphodiest/P_Trfase"/>
</dbReference>
<reference evidence="1 2" key="1">
    <citation type="submission" date="2019-07" db="EMBL/GenBank/DDBJ databases">
        <title>Cryptosporangium phraense sp. nov., isolated from plant litter.</title>
        <authorList>
            <person name="Suriyachadkun C."/>
        </authorList>
    </citation>
    <scope>NUCLEOTIDE SEQUENCE [LARGE SCALE GENOMIC DNA]</scope>
    <source>
        <strain evidence="1 2">A-T 5661</strain>
    </source>
</reference>
<evidence type="ECO:0000313" key="1">
    <source>
        <dbReference type="EMBL" id="TQS41713.1"/>
    </source>
</evidence>
<keyword evidence="2" id="KW-1185">Reference proteome</keyword>
<dbReference type="AlphaFoldDB" id="A0A545AK84"/>
<dbReference type="GO" id="GO:0016787">
    <property type="term" value="F:hydrolase activity"/>
    <property type="evidence" value="ECO:0007669"/>
    <property type="project" value="UniProtKB-ARBA"/>
</dbReference>
<dbReference type="Gene3D" id="3.40.720.10">
    <property type="entry name" value="Alkaline Phosphatase, subunit A"/>
    <property type="match status" value="1"/>
</dbReference>
<gene>
    <name evidence="1" type="ORF">FL583_28150</name>
</gene>
<sequence>MTRPAPPAYGRRSAAELLPAAVRALGVFFPGDDALGLPAADRICVLILDGLGAALLSSHAGDAPFLASLNGAPPLTVGFPSTTATSMASFGTGLPPGQHGMLGYRVRNPDRGTLLNLLQWDKTTVPELWQPLPTVPEQAVAAGLPVFHAGPSAFSNSPLTRAVWRGAEYRSADGPGPLVAATAAAVAQEPRSLTIAYYAGVDHAGHVYGSESAAWRHELAIADRMVERLAGALPPDALLIVTGDHGMSDPLGRHDIDAVPALGDGVALLGGEARARHVYAVPGASSDVLAAWTSVLGEAAWVLSREQAIEAGWFGPVVRPEVLGRIGDVVAAARPGSALIATAVEPRESRLVGLHGSLAPEDLTVPLLLAQAARSVGGSA</sequence>